<comment type="caution">
    <text evidence="10">The sequence shown here is derived from an EMBL/GenBank/DDBJ whole genome shotgun (WGS) entry which is preliminary data.</text>
</comment>
<evidence type="ECO:0000256" key="6">
    <source>
        <dbReference type="ARBA" id="ARBA00023004"/>
    </source>
</evidence>
<protein>
    <recommendedName>
        <fullName evidence="12">Cytochrome P450</fullName>
    </recommendedName>
</protein>
<dbReference type="Gene3D" id="1.10.630.10">
    <property type="entry name" value="Cytochrome P450"/>
    <property type="match status" value="1"/>
</dbReference>
<keyword evidence="4 8" id="KW-0479">Metal-binding</keyword>
<dbReference type="GO" id="GO:0020037">
    <property type="term" value="F:heme binding"/>
    <property type="evidence" value="ECO:0007669"/>
    <property type="project" value="InterPro"/>
</dbReference>
<dbReference type="PRINTS" id="PR00465">
    <property type="entry name" value="EP450IV"/>
</dbReference>
<comment type="cofactor">
    <cofactor evidence="1 8">
        <name>heme</name>
        <dbReference type="ChEBI" id="CHEBI:30413"/>
    </cofactor>
</comment>
<dbReference type="PROSITE" id="PS00086">
    <property type="entry name" value="CYTOCHROME_P450"/>
    <property type="match status" value="1"/>
</dbReference>
<dbReference type="InterPro" id="IPR036396">
    <property type="entry name" value="Cyt_P450_sf"/>
</dbReference>
<dbReference type="GO" id="GO:0016705">
    <property type="term" value="F:oxidoreductase activity, acting on paired donors, with incorporation or reduction of molecular oxygen"/>
    <property type="evidence" value="ECO:0007669"/>
    <property type="project" value="InterPro"/>
</dbReference>
<dbReference type="GO" id="GO:0005506">
    <property type="term" value="F:iron ion binding"/>
    <property type="evidence" value="ECO:0007669"/>
    <property type="project" value="InterPro"/>
</dbReference>
<keyword evidence="5 9" id="KW-0560">Oxidoreductase</keyword>
<dbReference type="InterPro" id="IPR002403">
    <property type="entry name" value="Cyt_P450_E_grp-IV"/>
</dbReference>
<dbReference type="GO" id="GO:0004497">
    <property type="term" value="F:monooxygenase activity"/>
    <property type="evidence" value="ECO:0007669"/>
    <property type="project" value="UniProtKB-KW"/>
</dbReference>
<evidence type="ECO:0008006" key="12">
    <source>
        <dbReference type="Google" id="ProtNLM"/>
    </source>
</evidence>
<evidence type="ECO:0000256" key="2">
    <source>
        <dbReference type="ARBA" id="ARBA00010617"/>
    </source>
</evidence>
<evidence type="ECO:0000256" key="9">
    <source>
        <dbReference type="RuleBase" id="RU000461"/>
    </source>
</evidence>
<gene>
    <name evidence="10" type="ORF">NPX13_g4876</name>
</gene>
<evidence type="ECO:0000256" key="4">
    <source>
        <dbReference type="ARBA" id="ARBA00022723"/>
    </source>
</evidence>
<dbReference type="VEuPathDB" id="FungiDB:F4678DRAFT_425818"/>
<reference evidence="10" key="1">
    <citation type="submission" date="2022-07" db="EMBL/GenBank/DDBJ databases">
        <title>Genome Sequence of Xylaria arbuscula.</title>
        <authorList>
            <person name="Buettner E."/>
        </authorList>
    </citation>
    <scope>NUCLEOTIDE SEQUENCE</scope>
    <source>
        <strain evidence="10">VT107</strain>
    </source>
</reference>
<dbReference type="InterPro" id="IPR001128">
    <property type="entry name" value="Cyt_P450"/>
</dbReference>
<organism evidence="10 11">
    <name type="scientific">Xylaria arbuscula</name>
    <dbReference type="NCBI Taxonomy" id="114810"/>
    <lineage>
        <taxon>Eukaryota</taxon>
        <taxon>Fungi</taxon>
        <taxon>Dikarya</taxon>
        <taxon>Ascomycota</taxon>
        <taxon>Pezizomycotina</taxon>
        <taxon>Sordariomycetes</taxon>
        <taxon>Xylariomycetidae</taxon>
        <taxon>Xylariales</taxon>
        <taxon>Xylariaceae</taxon>
        <taxon>Xylaria</taxon>
    </lineage>
</organism>
<proteinExistence type="inferred from homology"/>
<dbReference type="Proteomes" id="UP001148614">
    <property type="component" value="Unassembled WGS sequence"/>
</dbReference>
<keyword evidence="7 9" id="KW-0503">Monooxygenase</keyword>
<dbReference type="PANTHER" id="PTHR46206:SF1">
    <property type="entry name" value="P450, PUTATIVE (EUROFUNG)-RELATED"/>
    <property type="match status" value="1"/>
</dbReference>
<name>A0A9W8TLT7_9PEZI</name>
<sequence>MATLLQIGLVGAPNIVGAAVTVALFITSINLIRRLFSSASLPSDLPWAGVGKYGNRLGRVKGNLTSIFNLKDLLNEGYAKASPLRSYSKDDKIYVLPYFINGPQVVLPPSQIPWLMEQPDDVLSQEAVNREFLQADYSFFHANMVDGPVHPEIIQHQFTKKIGNFSDDIVDEVRACLDDCWGTDTEEWREVKVYDTMLLVISRMSLRVFMGLPLCRDETFISICGNYIRKVAIAAAAISLFPEFLKPIVGPVFTIFDYILYRRCRRFLMPIIRGRLDELKGPDKVKASPGDVQMHNDYVQWALEHALARPILNPLEFDPRVIAARFSVLAFAAIQSSVITITNAIFDLASSGECARSLEVMREEVLDVADDGATATTWSKTALSRMTNIDSALRESLRLNGFIERGIMKKVVAPEGVTLPDGSHILCGTKVGVSGYSIHHDETNYPGAHKYDAFRFARGQEADGKKRPQGLINTSDTFLSFSHGSHACPGRFFAANQLKIALGHIALMYEIEPIADRPVNKWLFGHIAPPLTETLRVRRRKV</sequence>
<keyword evidence="3 8" id="KW-0349">Heme</keyword>
<dbReference type="CDD" id="cd11041">
    <property type="entry name" value="CYP503A1-like"/>
    <property type="match status" value="1"/>
</dbReference>
<comment type="similarity">
    <text evidence="2 9">Belongs to the cytochrome P450 family.</text>
</comment>
<evidence type="ECO:0000256" key="8">
    <source>
        <dbReference type="PIRSR" id="PIRSR602403-1"/>
    </source>
</evidence>
<dbReference type="AlphaFoldDB" id="A0A9W8TLT7"/>
<dbReference type="InterPro" id="IPR017972">
    <property type="entry name" value="Cyt_P450_CS"/>
</dbReference>
<accession>A0A9W8TLT7</accession>
<feature type="binding site" description="axial binding residue" evidence="8">
    <location>
        <position position="488"/>
    </location>
    <ligand>
        <name>heme</name>
        <dbReference type="ChEBI" id="CHEBI:30413"/>
    </ligand>
    <ligandPart>
        <name>Fe</name>
        <dbReference type="ChEBI" id="CHEBI:18248"/>
    </ligandPart>
</feature>
<evidence type="ECO:0000256" key="3">
    <source>
        <dbReference type="ARBA" id="ARBA00022617"/>
    </source>
</evidence>
<dbReference type="PANTHER" id="PTHR46206">
    <property type="entry name" value="CYTOCHROME P450"/>
    <property type="match status" value="1"/>
</dbReference>
<evidence type="ECO:0000256" key="7">
    <source>
        <dbReference type="ARBA" id="ARBA00023033"/>
    </source>
</evidence>
<dbReference type="SUPFAM" id="SSF48264">
    <property type="entry name" value="Cytochrome P450"/>
    <property type="match status" value="1"/>
</dbReference>
<keyword evidence="6 8" id="KW-0408">Iron</keyword>
<evidence type="ECO:0000313" key="11">
    <source>
        <dbReference type="Proteomes" id="UP001148614"/>
    </source>
</evidence>
<evidence type="ECO:0000313" key="10">
    <source>
        <dbReference type="EMBL" id="KAJ3572941.1"/>
    </source>
</evidence>
<keyword evidence="11" id="KW-1185">Reference proteome</keyword>
<evidence type="ECO:0000256" key="1">
    <source>
        <dbReference type="ARBA" id="ARBA00001971"/>
    </source>
</evidence>
<evidence type="ECO:0000256" key="5">
    <source>
        <dbReference type="ARBA" id="ARBA00023002"/>
    </source>
</evidence>
<dbReference type="Pfam" id="PF00067">
    <property type="entry name" value="p450"/>
    <property type="match status" value="1"/>
</dbReference>
<dbReference type="EMBL" id="JANPWZ010000723">
    <property type="protein sequence ID" value="KAJ3572941.1"/>
    <property type="molecule type" value="Genomic_DNA"/>
</dbReference>